<dbReference type="InterPro" id="IPR001811">
    <property type="entry name" value="Chemokine_IL8-like_dom"/>
</dbReference>
<dbReference type="InterPro" id="IPR036048">
    <property type="entry name" value="Interleukin_8-like_sf"/>
</dbReference>
<sequence>MAYLLKSLFLLQLAVVCIQLSGVFAQTVPDRCWCLNTLKTRVPKSQIEEFFIFPQRERCNNTEIILSLKPENTVTEKQQRCLSPDTRQGKALQICWNQ</sequence>
<dbReference type="Proteomes" id="UP000324632">
    <property type="component" value="Chromosome 4"/>
</dbReference>
<feature type="signal peptide" evidence="2">
    <location>
        <begin position="1"/>
        <end position="25"/>
    </location>
</feature>
<proteinExistence type="predicted"/>
<evidence type="ECO:0000259" key="3">
    <source>
        <dbReference type="Pfam" id="PF00048"/>
    </source>
</evidence>
<dbReference type="GO" id="GO:0006955">
    <property type="term" value="P:immune response"/>
    <property type="evidence" value="ECO:0007669"/>
    <property type="project" value="InterPro"/>
</dbReference>
<dbReference type="EMBL" id="SOYY01000004">
    <property type="protein sequence ID" value="KAA0721965.1"/>
    <property type="molecule type" value="Genomic_DNA"/>
</dbReference>
<evidence type="ECO:0000256" key="1">
    <source>
        <dbReference type="ARBA" id="ARBA00022514"/>
    </source>
</evidence>
<evidence type="ECO:0000313" key="5">
    <source>
        <dbReference type="Proteomes" id="UP000324632"/>
    </source>
</evidence>
<name>A0A5A9PJI0_9TELE</name>
<feature type="domain" description="Chemokine interleukin-8-like" evidence="3">
    <location>
        <begin position="31"/>
        <end position="91"/>
    </location>
</feature>
<reference evidence="4 5" key="1">
    <citation type="journal article" date="2019" name="Mol. Ecol. Resour.">
        <title>Chromosome-level genome assembly of Triplophysa tibetana, a fish adapted to the harsh high-altitude environment of the Tibetan Plateau.</title>
        <authorList>
            <person name="Yang X."/>
            <person name="Liu H."/>
            <person name="Ma Z."/>
            <person name="Zou Y."/>
            <person name="Zou M."/>
            <person name="Mao Y."/>
            <person name="Li X."/>
            <person name="Wang H."/>
            <person name="Chen T."/>
            <person name="Wang W."/>
            <person name="Yang R."/>
        </authorList>
    </citation>
    <scope>NUCLEOTIDE SEQUENCE [LARGE SCALE GENOMIC DNA]</scope>
    <source>
        <strain evidence="4">TTIB1903HZAU</strain>
        <tissue evidence="4">Muscle</tissue>
    </source>
</reference>
<dbReference type="AlphaFoldDB" id="A0A5A9PJI0"/>
<dbReference type="Pfam" id="PF00048">
    <property type="entry name" value="IL8"/>
    <property type="match status" value="1"/>
</dbReference>
<dbReference type="GO" id="GO:0008009">
    <property type="term" value="F:chemokine activity"/>
    <property type="evidence" value="ECO:0007669"/>
    <property type="project" value="InterPro"/>
</dbReference>
<protein>
    <recommendedName>
        <fullName evidence="3">Chemokine interleukin-8-like domain-containing protein</fullName>
    </recommendedName>
</protein>
<dbReference type="Gene3D" id="2.40.50.40">
    <property type="match status" value="1"/>
</dbReference>
<accession>A0A5A9PJI0</accession>
<keyword evidence="5" id="KW-1185">Reference proteome</keyword>
<evidence type="ECO:0000256" key="2">
    <source>
        <dbReference type="SAM" id="SignalP"/>
    </source>
</evidence>
<feature type="chain" id="PRO_5022809059" description="Chemokine interleukin-8-like domain-containing protein" evidence="2">
    <location>
        <begin position="26"/>
        <end position="98"/>
    </location>
</feature>
<comment type="caution">
    <text evidence="4">The sequence shown here is derived from an EMBL/GenBank/DDBJ whole genome shotgun (WGS) entry which is preliminary data.</text>
</comment>
<keyword evidence="2" id="KW-0732">Signal</keyword>
<organism evidence="4 5">
    <name type="scientific">Triplophysa tibetana</name>
    <dbReference type="NCBI Taxonomy" id="1572043"/>
    <lineage>
        <taxon>Eukaryota</taxon>
        <taxon>Metazoa</taxon>
        <taxon>Chordata</taxon>
        <taxon>Craniata</taxon>
        <taxon>Vertebrata</taxon>
        <taxon>Euteleostomi</taxon>
        <taxon>Actinopterygii</taxon>
        <taxon>Neopterygii</taxon>
        <taxon>Teleostei</taxon>
        <taxon>Ostariophysi</taxon>
        <taxon>Cypriniformes</taxon>
        <taxon>Nemacheilidae</taxon>
        <taxon>Triplophysa</taxon>
    </lineage>
</organism>
<dbReference type="GO" id="GO:0005615">
    <property type="term" value="C:extracellular space"/>
    <property type="evidence" value="ECO:0007669"/>
    <property type="project" value="UniProtKB-KW"/>
</dbReference>
<gene>
    <name evidence="4" type="ORF">E1301_Tti012039</name>
</gene>
<keyword evidence="1" id="KW-0202">Cytokine</keyword>
<evidence type="ECO:0000313" key="4">
    <source>
        <dbReference type="EMBL" id="KAA0721965.1"/>
    </source>
</evidence>
<dbReference type="SUPFAM" id="SSF54117">
    <property type="entry name" value="Interleukin 8-like chemokines"/>
    <property type="match status" value="1"/>
</dbReference>